<keyword evidence="1" id="KW-0472">Membrane</keyword>
<accession>A0A420I7P6</accession>
<keyword evidence="1" id="KW-1133">Transmembrane helix</keyword>
<comment type="caution">
    <text evidence="3">The sequence shown here is derived from an EMBL/GenBank/DDBJ whole genome shotgun (WGS) entry which is preliminary data.</text>
</comment>
<organism evidence="3 4">
    <name type="scientific">Erysiphe neolycopersici</name>
    <dbReference type="NCBI Taxonomy" id="212602"/>
    <lineage>
        <taxon>Eukaryota</taxon>
        <taxon>Fungi</taxon>
        <taxon>Dikarya</taxon>
        <taxon>Ascomycota</taxon>
        <taxon>Pezizomycotina</taxon>
        <taxon>Leotiomycetes</taxon>
        <taxon>Erysiphales</taxon>
        <taxon>Erysiphaceae</taxon>
        <taxon>Erysiphe</taxon>
    </lineage>
</organism>
<proteinExistence type="predicted"/>
<evidence type="ECO:0000313" key="3">
    <source>
        <dbReference type="EMBL" id="RKF65701.1"/>
    </source>
</evidence>
<evidence type="ECO:0000256" key="1">
    <source>
        <dbReference type="SAM" id="Phobius"/>
    </source>
</evidence>
<evidence type="ECO:0000313" key="4">
    <source>
        <dbReference type="Proteomes" id="UP000286134"/>
    </source>
</evidence>
<feature type="domain" description="DUF7727" evidence="2">
    <location>
        <begin position="1"/>
        <end position="125"/>
    </location>
</feature>
<gene>
    <name evidence="3" type="ORF">OnM2_004025</name>
</gene>
<feature type="transmembrane region" description="Helical" evidence="1">
    <location>
        <begin position="51"/>
        <end position="71"/>
    </location>
</feature>
<dbReference type="OrthoDB" id="2110422at2759"/>
<dbReference type="Pfam" id="PF24853">
    <property type="entry name" value="DUF7727"/>
    <property type="match status" value="1"/>
</dbReference>
<reference evidence="3 4" key="1">
    <citation type="journal article" date="2018" name="BMC Genomics">
        <title>Comparative genome analyses reveal sequence features reflecting distinct modes of host-adaptation between dicot and monocot powdery mildew.</title>
        <authorList>
            <person name="Wu Y."/>
            <person name="Ma X."/>
            <person name="Pan Z."/>
            <person name="Kale S.D."/>
            <person name="Song Y."/>
            <person name="King H."/>
            <person name="Zhang Q."/>
            <person name="Presley C."/>
            <person name="Deng X."/>
            <person name="Wei C.I."/>
            <person name="Xiao S."/>
        </authorList>
    </citation>
    <scope>NUCLEOTIDE SEQUENCE [LARGE SCALE GENOMIC DNA]</scope>
    <source>
        <strain evidence="3">UMSG2</strain>
    </source>
</reference>
<dbReference type="AlphaFoldDB" id="A0A420I7P6"/>
<dbReference type="InterPro" id="IPR056144">
    <property type="entry name" value="DUF7727"/>
</dbReference>
<feature type="transmembrane region" description="Helical" evidence="1">
    <location>
        <begin position="107"/>
        <end position="124"/>
    </location>
</feature>
<keyword evidence="4" id="KW-1185">Reference proteome</keyword>
<name>A0A420I7P6_9PEZI</name>
<sequence length="144" mass="16255">MGKLIKCHWARLILLSASVCQIAASISGLWWPKIFFDSLTRDLDIAVKPIPYLQIFNFVSGLLVCAFEWPMGVFSGSPLYRSIEARLIFLPLTITTSMLMYQSTNPAIFYSIGLIVYFWAYSAGESVPEKPWSRPSRPSGRNIV</sequence>
<dbReference type="Proteomes" id="UP000286134">
    <property type="component" value="Unassembled WGS sequence"/>
</dbReference>
<dbReference type="PANTHER" id="PTHR40629:SF1">
    <property type="entry name" value="PRO41 PROTEIN"/>
    <property type="match status" value="1"/>
</dbReference>
<feature type="transmembrane region" description="Helical" evidence="1">
    <location>
        <begin position="12"/>
        <end position="31"/>
    </location>
</feature>
<evidence type="ECO:0000259" key="2">
    <source>
        <dbReference type="Pfam" id="PF24853"/>
    </source>
</evidence>
<keyword evidence="1" id="KW-0812">Transmembrane</keyword>
<dbReference type="EMBL" id="MCFK01000422">
    <property type="protein sequence ID" value="RKF65701.1"/>
    <property type="molecule type" value="Genomic_DNA"/>
</dbReference>
<protein>
    <recommendedName>
        <fullName evidence="2">DUF7727 domain-containing protein</fullName>
    </recommendedName>
</protein>
<dbReference type="PANTHER" id="PTHR40629">
    <property type="entry name" value="PRO41 PROTEIN"/>
    <property type="match status" value="1"/>
</dbReference>